<feature type="transmembrane region" description="Helical" evidence="5">
    <location>
        <begin position="201"/>
        <end position="221"/>
    </location>
</feature>
<evidence type="ECO:0000256" key="2">
    <source>
        <dbReference type="ARBA" id="ARBA00022692"/>
    </source>
</evidence>
<keyword evidence="7" id="KW-1185">Reference proteome</keyword>
<accession>A0AAD5T2U6</accession>
<evidence type="ECO:0000313" key="7">
    <source>
        <dbReference type="Proteomes" id="UP001211907"/>
    </source>
</evidence>
<comment type="caution">
    <text evidence="6">The sequence shown here is derived from an EMBL/GenBank/DDBJ whole genome shotgun (WGS) entry which is preliminary data.</text>
</comment>
<reference evidence="6" key="1">
    <citation type="submission" date="2020-05" db="EMBL/GenBank/DDBJ databases">
        <title>Phylogenomic resolution of chytrid fungi.</title>
        <authorList>
            <person name="Stajich J.E."/>
            <person name="Amses K."/>
            <person name="Simmons R."/>
            <person name="Seto K."/>
            <person name="Myers J."/>
            <person name="Bonds A."/>
            <person name="Quandt C.A."/>
            <person name="Barry K."/>
            <person name="Liu P."/>
            <person name="Grigoriev I."/>
            <person name="Longcore J.E."/>
            <person name="James T.Y."/>
        </authorList>
    </citation>
    <scope>NUCLEOTIDE SEQUENCE</scope>
    <source>
        <strain evidence="6">JEL0513</strain>
    </source>
</reference>
<keyword evidence="4 5" id="KW-0472">Membrane</keyword>
<keyword evidence="3 5" id="KW-1133">Transmembrane helix</keyword>
<dbReference type="Proteomes" id="UP001211907">
    <property type="component" value="Unassembled WGS sequence"/>
</dbReference>
<comment type="subcellular location">
    <subcellularLocation>
        <location evidence="1">Membrane</location>
        <topology evidence="1">Multi-pass membrane protein</topology>
    </subcellularLocation>
</comment>
<feature type="transmembrane region" description="Helical" evidence="5">
    <location>
        <begin position="24"/>
        <end position="41"/>
    </location>
</feature>
<dbReference type="Pfam" id="PF04479">
    <property type="entry name" value="RTA1"/>
    <property type="match status" value="1"/>
</dbReference>
<dbReference type="InterPro" id="IPR007568">
    <property type="entry name" value="RTA1"/>
</dbReference>
<dbReference type="EMBL" id="JADGJH010000686">
    <property type="protein sequence ID" value="KAJ3124223.1"/>
    <property type="molecule type" value="Genomic_DNA"/>
</dbReference>
<feature type="non-terminal residue" evidence="6">
    <location>
        <position position="1"/>
    </location>
</feature>
<organism evidence="6 7">
    <name type="scientific">Physocladia obscura</name>
    <dbReference type="NCBI Taxonomy" id="109957"/>
    <lineage>
        <taxon>Eukaryota</taxon>
        <taxon>Fungi</taxon>
        <taxon>Fungi incertae sedis</taxon>
        <taxon>Chytridiomycota</taxon>
        <taxon>Chytridiomycota incertae sedis</taxon>
        <taxon>Chytridiomycetes</taxon>
        <taxon>Chytridiales</taxon>
        <taxon>Chytriomycetaceae</taxon>
        <taxon>Physocladia</taxon>
    </lineage>
</organism>
<evidence type="ECO:0000256" key="1">
    <source>
        <dbReference type="ARBA" id="ARBA00004141"/>
    </source>
</evidence>
<evidence type="ECO:0000313" key="6">
    <source>
        <dbReference type="EMBL" id="KAJ3124223.1"/>
    </source>
</evidence>
<protein>
    <submittedName>
        <fullName evidence="6">Uncharacterized protein</fullName>
    </submittedName>
</protein>
<evidence type="ECO:0000256" key="5">
    <source>
        <dbReference type="SAM" id="Phobius"/>
    </source>
</evidence>
<evidence type="ECO:0000256" key="3">
    <source>
        <dbReference type="ARBA" id="ARBA00022989"/>
    </source>
</evidence>
<evidence type="ECO:0000256" key="4">
    <source>
        <dbReference type="ARBA" id="ARBA00023136"/>
    </source>
</evidence>
<feature type="transmembrane region" description="Helical" evidence="5">
    <location>
        <begin position="121"/>
        <end position="145"/>
    </location>
</feature>
<sequence>MDSSSSSNIYKLYSPYGEKPDRNLAIMACVVYSVLFAISITQSYKFKSLYMIAALVGVFLEALGFGLRILSIDDPFEVTKYSVQQSFILIAPVLIAATQYVVLGKLIEYVDPVASPLRHDVIAKIFVTCDIISFLIQVGGSILLISFKQYFQTGTNILIGGLIVQVISFTAYLSLAIVFYRRVTKKPLAETQVSNNNWRKLFFALFLSGTMVFVRSIFRVIEFGDGFSGPIATNEH</sequence>
<feature type="transmembrane region" description="Helical" evidence="5">
    <location>
        <begin position="157"/>
        <end position="180"/>
    </location>
</feature>
<dbReference type="AlphaFoldDB" id="A0AAD5T2U6"/>
<name>A0AAD5T2U6_9FUNG</name>
<feature type="transmembrane region" description="Helical" evidence="5">
    <location>
        <begin position="87"/>
        <end position="109"/>
    </location>
</feature>
<keyword evidence="2 5" id="KW-0812">Transmembrane</keyword>
<dbReference type="GO" id="GO:0016020">
    <property type="term" value="C:membrane"/>
    <property type="evidence" value="ECO:0007669"/>
    <property type="project" value="UniProtKB-SubCell"/>
</dbReference>
<proteinExistence type="predicted"/>
<dbReference type="PANTHER" id="PTHR31465:SF1">
    <property type="entry name" value="PROTEIN RTA1-RELATED"/>
    <property type="match status" value="1"/>
</dbReference>
<dbReference type="PANTHER" id="PTHR31465">
    <property type="entry name" value="PROTEIN RTA1-RELATED"/>
    <property type="match status" value="1"/>
</dbReference>
<gene>
    <name evidence="6" type="ORF">HK100_011306</name>
</gene>
<feature type="transmembrane region" description="Helical" evidence="5">
    <location>
        <begin position="48"/>
        <end position="67"/>
    </location>
</feature>